<dbReference type="AlphaFoldDB" id="A0AAD6L1M6"/>
<reference evidence="1 2" key="1">
    <citation type="journal article" date="2023" name="Int. J. Mol. Sci.">
        <title>De Novo Assembly and Annotation of 11 Diverse Shrub Willow (Salix) Genomes Reveals Novel Gene Organization in Sex-Linked Regions.</title>
        <authorList>
            <person name="Hyden B."/>
            <person name="Feng K."/>
            <person name="Yates T.B."/>
            <person name="Jawdy S."/>
            <person name="Cereghino C."/>
            <person name="Smart L.B."/>
            <person name="Muchero W."/>
        </authorList>
    </citation>
    <scope>NUCLEOTIDE SEQUENCE [LARGE SCALE GENOMIC DNA]</scope>
    <source>
        <tissue evidence="1">Shoot tip</tissue>
    </source>
</reference>
<gene>
    <name evidence="1" type="ORF">OIU84_020049</name>
</gene>
<evidence type="ECO:0000313" key="2">
    <source>
        <dbReference type="Proteomes" id="UP001162972"/>
    </source>
</evidence>
<dbReference type="Proteomes" id="UP001162972">
    <property type="component" value="Chromosome 10"/>
</dbReference>
<keyword evidence="2" id="KW-1185">Reference proteome</keyword>
<name>A0AAD6L1M6_9ROSI</name>
<accession>A0AAD6L1M6</accession>
<proteinExistence type="predicted"/>
<comment type="caution">
    <text evidence="1">The sequence shown here is derived from an EMBL/GenBank/DDBJ whole genome shotgun (WGS) entry which is preliminary data.</text>
</comment>
<organism evidence="1 2">
    <name type="scientific">Salix udensis</name>
    <dbReference type="NCBI Taxonomy" id="889485"/>
    <lineage>
        <taxon>Eukaryota</taxon>
        <taxon>Viridiplantae</taxon>
        <taxon>Streptophyta</taxon>
        <taxon>Embryophyta</taxon>
        <taxon>Tracheophyta</taxon>
        <taxon>Spermatophyta</taxon>
        <taxon>Magnoliopsida</taxon>
        <taxon>eudicotyledons</taxon>
        <taxon>Gunneridae</taxon>
        <taxon>Pentapetalae</taxon>
        <taxon>rosids</taxon>
        <taxon>fabids</taxon>
        <taxon>Malpighiales</taxon>
        <taxon>Salicaceae</taxon>
        <taxon>Saliceae</taxon>
        <taxon>Salix</taxon>
    </lineage>
</organism>
<dbReference type="EMBL" id="JAPFFJ010000003">
    <property type="protein sequence ID" value="KAJ6432930.1"/>
    <property type="molecule type" value="Genomic_DNA"/>
</dbReference>
<protein>
    <submittedName>
        <fullName evidence="1">Uncharacterized protein</fullName>
    </submittedName>
</protein>
<evidence type="ECO:0000313" key="1">
    <source>
        <dbReference type="EMBL" id="KAJ6432930.1"/>
    </source>
</evidence>
<sequence>MGFKSPVFYRLPMSLQLIPLLFPRCPPLKYIAPSSHVLFHVATNFI</sequence>